<evidence type="ECO:0000256" key="1">
    <source>
        <dbReference type="ARBA" id="ARBA00005755"/>
    </source>
</evidence>
<evidence type="ECO:0000256" key="6">
    <source>
        <dbReference type="ARBA" id="ARBA00022932"/>
    </source>
</evidence>
<evidence type="ECO:0000313" key="10">
    <source>
        <dbReference type="EMBL" id="CAC5401455.1"/>
    </source>
</evidence>
<evidence type="ECO:0000256" key="2">
    <source>
        <dbReference type="ARBA" id="ARBA00012417"/>
    </source>
</evidence>
<dbReference type="InterPro" id="IPR004868">
    <property type="entry name" value="DNA-dir_DNA_pol_B_mt/vir"/>
</dbReference>
<reference evidence="10 11" key="1">
    <citation type="submission" date="2020-06" db="EMBL/GenBank/DDBJ databases">
        <authorList>
            <person name="Li R."/>
            <person name="Bekaert M."/>
        </authorList>
    </citation>
    <scope>NUCLEOTIDE SEQUENCE [LARGE SCALE GENOMIC DNA]</scope>
    <source>
        <strain evidence="11">wild</strain>
    </source>
</reference>
<evidence type="ECO:0000256" key="3">
    <source>
        <dbReference type="ARBA" id="ARBA00022679"/>
    </source>
</evidence>
<protein>
    <recommendedName>
        <fullName evidence="2">DNA-directed DNA polymerase</fullName>
        <ecNumber evidence="2">2.7.7.7</ecNumber>
    </recommendedName>
</protein>
<dbReference type="SUPFAM" id="SSF56672">
    <property type="entry name" value="DNA/RNA polymerases"/>
    <property type="match status" value="1"/>
</dbReference>
<keyword evidence="5" id="KW-0235">DNA replication</keyword>
<evidence type="ECO:0000313" key="11">
    <source>
        <dbReference type="Proteomes" id="UP000507470"/>
    </source>
</evidence>
<evidence type="ECO:0000256" key="8">
    <source>
        <dbReference type="ARBA" id="ARBA00049244"/>
    </source>
</evidence>
<sequence length="203" mass="23419">MKQKSSGWPNWCKTEKHRRQYIQDYFEKEGILLDYNKIEKNPGLRALAKLMLNSFLGKFGQRTNLPQVDYVSDPSINFDILTSDHQEVTGSNFVTDKMVEMRWKNKEEFVESSGRTNVVLAAYTTSQARLKLCSYLEKLGQHVLYSDTDSIVFTVKEDEWEPSLGDYLGDLTDETPENKITHFVTGGPKNYAYKLNKPDDRGN</sequence>
<keyword evidence="11" id="KW-1185">Reference proteome</keyword>
<dbReference type="Proteomes" id="UP000507470">
    <property type="component" value="Unassembled WGS sequence"/>
</dbReference>
<dbReference type="InterPro" id="IPR043502">
    <property type="entry name" value="DNA/RNA_pol_sf"/>
</dbReference>
<gene>
    <name evidence="10" type="ORF">MCOR_35537</name>
</gene>
<keyword evidence="3" id="KW-0808">Transferase</keyword>
<dbReference type="PANTHER" id="PTHR33568:SF3">
    <property type="entry name" value="DNA-DIRECTED DNA POLYMERASE"/>
    <property type="match status" value="1"/>
</dbReference>
<dbReference type="Gene3D" id="3.90.1600.10">
    <property type="entry name" value="Palm domain of DNA polymerase"/>
    <property type="match status" value="1"/>
</dbReference>
<dbReference type="Pfam" id="PF03175">
    <property type="entry name" value="DNA_pol_B_2"/>
    <property type="match status" value="1"/>
</dbReference>
<proteinExistence type="inferred from homology"/>
<dbReference type="InterPro" id="IPR023211">
    <property type="entry name" value="DNA_pol_palm_dom_sf"/>
</dbReference>
<dbReference type="Gene3D" id="1.10.287.690">
    <property type="entry name" value="Helix hairpin bin"/>
    <property type="match status" value="1"/>
</dbReference>
<dbReference type="EC" id="2.7.7.7" evidence="2"/>
<evidence type="ECO:0000256" key="5">
    <source>
        <dbReference type="ARBA" id="ARBA00022705"/>
    </source>
</evidence>
<accession>A0A6J8D049</accession>
<evidence type="ECO:0000256" key="4">
    <source>
        <dbReference type="ARBA" id="ARBA00022695"/>
    </source>
</evidence>
<dbReference type="GO" id="GO:0003677">
    <property type="term" value="F:DNA binding"/>
    <property type="evidence" value="ECO:0007669"/>
    <property type="project" value="UniProtKB-KW"/>
</dbReference>
<dbReference type="GO" id="GO:0000166">
    <property type="term" value="F:nucleotide binding"/>
    <property type="evidence" value="ECO:0007669"/>
    <property type="project" value="InterPro"/>
</dbReference>
<comment type="similarity">
    <text evidence="1">Belongs to the DNA polymerase type-B family.</text>
</comment>
<dbReference type="GO" id="GO:0006260">
    <property type="term" value="P:DNA replication"/>
    <property type="evidence" value="ECO:0007669"/>
    <property type="project" value="UniProtKB-KW"/>
</dbReference>
<evidence type="ECO:0000259" key="9">
    <source>
        <dbReference type="Pfam" id="PF03175"/>
    </source>
</evidence>
<keyword evidence="4" id="KW-0548">Nucleotidyltransferase</keyword>
<dbReference type="PANTHER" id="PTHR33568">
    <property type="entry name" value="DNA POLYMERASE"/>
    <property type="match status" value="1"/>
</dbReference>
<comment type="catalytic activity">
    <reaction evidence="8">
        <text>DNA(n) + a 2'-deoxyribonucleoside 5'-triphosphate = DNA(n+1) + diphosphate</text>
        <dbReference type="Rhea" id="RHEA:22508"/>
        <dbReference type="Rhea" id="RHEA-COMP:17339"/>
        <dbReference type="Rhea" id="RHEA-COMP:17340"/>
        <dbReference type="ChEBI" id="CHEBI:33019"/>
        <dbReference type="ChEBI" id="CHEBI:61560"/>
        <dbReference type="ChEBI" id="CHEBI:173112"/>
        <dbReference type="EC" id="2.7.7.7"/>
    </reaction>
</comment>
<feature type="domain" description="DNA-directed DNA polymerase family B mitochondria/virus" evidence="9">
    <location>
        <begin position="15"/>
        <end position="110"/>
    </location>
</feature>
<dbReference type="OrthoDB" id="6119432at2759"/>
<dbReference type="GO" id="GO:0003887">
    <property type="term" value="F:DNA-directed DNA polymerase activity"/>
    <property type="evidence" value="ECO:0007669"/>
    <property type="project" value="UniProtKB-KW"/>
</dbReference>
<keyword evidence="7" id="KW-0238">DNA-binding</keyword>
<name>A0A6J8D049_MYTCO</name>
<dbReference type="EMBL" id="CACVKT020006417">
    <property type="protein sequence ID" value="CAC5401455.1"/>
    <property type="molecule type" value="Genomic_DNA"/>
</dbReference>
<evidence type="ECO:0000256" key="7">
    <source>
        <dbReference type="ARBA" id="ARBA00023125"/>
    </source>
</evidence>
<organism evidence="10 11">
    <name type="scientific">Mytilus coruscus</name>
    <name type="common">Sea mussel</name>
    <dbReference type="NCBI Taxonomy" id="42192"/>
    <lineage>
        <taxon>Eukaryota</taxon>
        <taxon>Metazoa</taxon>
        <taxon>Spiralia</taxon>
        <taxon>Lophotrochozoa</taxon>
        <taxon>Mollusca</taxon>
        <taxon>Bivalvia</taxon>
        <taxon>Autobranchia</taxon>
        <taxon>Pteriomorphia</taxon>
        <taxon>Mytilida</taxon>
        <taxon>Mytiloidea</taxon>
        <taxon>Mytilidae</taxon>
        <taxon>Mytilinae</taxon>
        <taxon>Mytilus</taxon>
    </lineage>
</organism>
<keyword evidence="6" id="KW-0239">DNA-directed DNA polymerase</keyword>
<dbReference type="AlphaFoldDB" id="A0A6J8D049"/>